<reference evidence="1" key="1">
    <citation type="submission" date="2021-02" db="EMBL/GenBank/DDBJ databases">
        <authorList>
            <person name="Cremers G."/>
            <person name="Picone N."/>
        </authorList>
    </citation>
    <scope>NUCLEOTIDE SEQUENCE</scope>
    <source>
        <strain evidence="1">PQ17</strain>
    </source>
</reference>
<name>A0A8J2BQR1_9BACT</name>
<proteinExistence type="predicted"/>
<accession>A0A8J2BQR1</accession>
<sequence length="24" mass="2648">MYQNEIHYVGEAAGCWLEHGLAVG</sequence>
<keyword evidence="2" id="KW-1185">Reference proteome</keyword>
<evidence type="ECO:0000313" key="1">
    <source>
        <dbReference type="EMBL" id="CAF0702571.1"/>
    </source>
</evidence>
<gene>
    <name evidence="1" type="ORF">MPNT_50119</name>
</gene>
<evidence type="ECO:0000313" key="2">
    <source>
        <dbReference type="Proteomes" id="UP000663859"/>
    </source>
</evidence>
<dbReference type="EMBL" id="CAJNOB010000045">
    <property type="protein sequence ID" value="CAF0702571.1"/>
    <property type="molecule type" value="Genomic_DNA"/>
</dbReference>
<dbReference type="Proteomes" id="UP000663859">
    <property type="component" value="Unassembled WGS sequence"/>
</dbReference>
<dbReference type="AlphaFoldDB" id="A0A8J2BQR1"/>
<protein>
    <submittedName>
        <fullName evidence="1">Uncharacterized protein</fullName>
    </submittedName>
</protein>
<organism evidence="1 2">
    <name type="scientific">Candidatus Methylacidithermus pantelleriae</name>
    <dbReference type="NCBI Taxonomy" id="2744239"/>
    <lineage>
        <taxon>Bacteria</taxon>
        <taxon>Pseudomonadati</taxon>
        <taxon>Verrucomicrobiota</taxon>
        <taxon>Methylacidiphilae</taxon>
        <taxon>Methylacidiphilales</taxon>
        <taxon>Methylacidiphilaceae</taxon>
        <taxon>Candidatus Methylacidithermus</taxon>
    </lineage>
</organism>
<comment type="caution">
    <text evidence="1">The sequence shown here is derived from an EMBL/GenBank/DDBJ whole genome shotgun (WGS) entry which is preliminary data.</text>
</comment>